<dbReference type="EMBL" id="JBHSDY010000001">
    <property type="protein sequence ID" value="MFC4296755.1"/>
    <property type="molecule type" value="Genomic_DNA"/>
</dbReference>
<accession>A0ABV8RVL2</accession>
<dbReference type="RefSeq" id="WP_376811426.1">
    <property type="nucleotide sequence ID" value="NZ_JBHSDY010000001.1"/>
</dbReference>
<proteinExistence type="predicted"/>
<evidence type="ECO:0008006" key="3">
    <source>
        <dbReference type="Google" id="ProtNLM"/>
    </source>
</evidence>
<protein>
    <recommendedName>
        <fullName evidence="3">Type II toxin-antitoxin system HicA family toxin</fullName>
    </recommendedName>
</protein>
<gene>
    <name evidence="1" type="ORF">ACFO0J_01715</name>
</gene>
<name>A0ABV8RVL2_9BURK</name>
<reference evidence="2" key="1">
    <citation type="journal article" date="2019" name="Int. J. Syst. Evol. Microbiol.">
        <title>The Global Catalogue of Microorganisms (GCM) 10K type strain sequencing project: providing services to taxonomists for standard genome sequencing and annotation.</title>
        <authorList>
            <consortium name="The Broad Institute Genomics Platform"/>
            <consortium name="The Broad Institute Genome Sequencing Center for Infectious Disease"/>
            <person name="Wu L."/>
            <person name="Ma J."/>
        </authorList>
    </citation>
    <scope>NUCLEOTIDE SEQUENCE [LARGE SCALE GENOMIC DNA]</scope>
    <source>
        <strain evidence="2">CGMCC 1.19029</strain>
    </source>
</reference>
<sequence>MGSFGFALREHGGGSAHKSFIYQREQGGEHRIVCSRPHPGGVLKVYQVREICAKLRQWGFL</sequence>
<comment type="caution">
    <text evidence="1">The sequence shown here is derived from an EMBL/GenBank/DDBJ whole genome shotgun (WGS) entry which is preliminary data.</text>
</comment>
<organism evidence="1 2">
    <name type="scientific">Castellaniella hirudinis</name>
    <dbReference type="NCBI Taxonomy" id="1144617"/>
    <lineage>
        <taxon>Bacteria</taxon>
        <taxon>Pseudomonadati</taxon>
        <taxon>Pseudomonadota</taxon>
        <taxon>Betaproteobacteria</taxon>
        <taxon>Burkholderiales</taxon>
        <taxon>Alcaligenaceae</taxon>
        <taxon>Castellaniella</taxon>
    </lineage>
</organism>
<keyword evidence="2" id="KW-1185">Reference proteome</keyword>
<dbReference type="Proteomes" id="UP001595756">
    <property type="component" value="Unassembled WGS sequence"/>
</dbReference>
<evidence type="ECO:0000313" key="1">
    <source>
        <dbReference type="EMBL" id="MFC4296755.1"/>
    </source>
</evidence>
<evidence type="ECO:0000313" key="2">
    <source>
        <dbReference type="Proteomes" id="UP001595756"/>
    </source>
</evidence>